<dbReference type="OrthoDB" id="4966261at2"/>
<feature type="transmembrane region" description="Helical" evidence="1">
    <location>
        <begin position="63"/>
        <end position="81"/>
    </location>
</feature>
<proteinExistence type="predicted"/>
<dbReference type="EMBL" id="PNHK01000001">
    <property type="protein sequence ID" value="PMD06185.1"/>
    <property type="molecule type" value="Genomic_DNA"/>
</dbReference>
<keyword evidence="1" id="KW-1133">Transmembrane helix</keyword>
<feature type="transmembrane region" description="Helical" evidence="1">
    <location>
        <begin position="39"/>
        <end position="56"/>
    </location>
</feature>
<accession>A0A2N6VPW3</accession>
<evidence type="ECO:0000313" key="2">
    <source>
        <dbReference type="EMBL" id="PMD06185.1"/>
    </source>
</evidence>
<evidence type="ECO:0000313" key="3">
    <source>
        <dbReference type="Proteomes" id="UP000235598"/>
    </source>
</evidence>
<protein>
    <submittedName>
        <fullName evidence="2">Transporter</fullName>
    </submittedName>
</protein>
<gene>
    <name evidence="2" type="ORF">CJ199_02030</name>
</gene>
<dbReference type="Proteomes" id="UP000235598">
    <property type="component" value="Unassembled WGS sequence"/>
</dbReference>
<keyword evidence="1" id="KW-0472">Membrane</keyword>
<evidence type="ECO:0000256" key="1">
    <source>
        <dbReference type="SAM" id="Phobius"/>
    </source>
</evidence>
<name>A0A2N6VPW3_9MICO</name>
<dbReference type="RefSeq" id="WP_102237837.1">
    <property type="nucleotide sequence ID" value="NZ_BAAAIM010000007.1"/>
</dbReference>
<keyword evidence="1" id="KW-0812">Transmembrane</keyword>
<organism evidence="2 3">
    <name type="scientific">Brevibacterium paucivorans</name>
    <dbReference type="NCBI Taxonomy" id="170994"/>
    <lineage>
        <taxon>Bacteria</taxon>
        <taxon>Bacillati</taxon>
        <taxon>Actinomycetota</taxon>
        <taxon>Actinomycetes</taxon>
        <taxon>Micrococcales</taxon>
        <taxon>Brevibacteriaceae</taxon>
        <taxon>Brevibacterium</taxon>
    </lineage>
</organism>
<sequence>MTIILWTCIAILVVSIVLGLVRALTAPESGSRAVVGDLVYFGAVGILAFIGMLVNISIVIDVFFLSSLLGILATVALSRILTRGHR</sequence>
<comment type="caution">
    <text evidence="2">The sequence shown here is derived from an EMBL/GenBank/DDBJ whole genome shotgun (WGS) entry which is preliminary data.</text>
</comment>
<dbReference type="AlphaFoldDB" id="A0A2N6VPW3"/>
<reference evidence="2 3" key="1">
    <citation type="submission" date="2017-09" db="EMBL/GenBank/DDBJ databases">
        <title>Bacterial strain isolated from the female urinary microbiota.</title>
        <authorList>
            <person name="Thomas-White K."/>
            <person name="Kumar N."/>
            <person name="Forster S."/>
            <person name="Putonti C."/>
            <person name="Lawley T."/>
            <person name="Wolfe A.J."/>
        </authorList>
    </citation>
    <scope>NUCLEOTIDE SEQUENCE [LARGE SCALE GENOMIC DNA]</scope>
    <source>
        <strain evidence="2 3">UMB1301</strain>
    </source>
</reference>